<feature type="coiled-coil region" evidence="1">
    <location>
        <begin position="31"/>
        <end position="61"/>
    </location>
</feature>
<name>A0A1E5NCI3_9SPIR</name>
<keyword evidence="2" id="KW-1133">Transmembrane helix</keyword>
<proteinExistence type="predicted"/>
<keyword evidence="1" id="KW-0175">Coiled coil</keyword>
<keyword evidence="2" id="KW-0472">Membrane</keyword>
<evidence type="ECO:0000313" key="4">
    <source>
        <dbReference type="Proteomes" id="UP000095247"/>
    </source>
</evidence>
<dbReference type="Proteomes" id="UP000095247">
    <property type="component" value="Unassembled WGS sequence"/>
</dbReference>
<organism evidence="3 4">
    <name type="scientific">Brachyspira hampsonii</name>
    <dbReference type="NCBI Taxonomy" id="1287055"/>
    <lineage>
        <taxon>Bacteria</taxon>
        <taxon>Pseudomonadati</taxon>
        <taxon>Spirochaetota</taxon>
        <taxon>Spirochaetia</taxon>
        <taxon>Brachyspirales</taxon>
        <taxon>Brachyspiraceae</taxon>
        <taxon>Brachyspira</taxon>
    </lineage>
</organism>
<dbReference type="RefSeq" id="WP_069727178.1">
    <property type="nucleotide sequence ID" value="NZ_MDCO01000012.1"/>
</dbReference>
<protein>
    <submittedName>
        <fullName evidence="3">Uncharacterized protein</fullName>
    </submittedName>
</protein>
<evidence type="ECO:0000313" key="3">
    <source>
        <dbReference type="EMBL" id="OEJ13876.1"/>
    </source>
</evidence>
<gene>
    <name evidence="3" type="ORF">BFL38_03805</name>
</gene>
<reference evidence="3 4" key="1">
    <citation type="submission" date="2016-08" db="EMBL/GenBank/DDBJ databases">
        <title>Characterization and recognition of Brachyspira hampsonii sp. nov., a novel intestinal spirochete that is pathogenic to pigs.</title>
        <authorList>
            <person name="Mirajkar N."/>
            <person name="La T."/>
            <person name="Phillips N."/>
            <person name="Hampson D."/>
            <person name="Gebhart C."/>
        </authorList>
    </citation>
    <scope>NUCLEOTIDE SEQUENCE [LARGE SCALE GENOMIC DNA]</scope>
    <source>
        <strain evidence="3 4">P280/1</strain>
    </source>
</reference>
<evidence type="ECO:0000256" key="2">
    <source>
        <dbReference type="SAM" id="Phobius"/>
    </source>
</evidence>
<comment type="caution">
    <text evidence="3">The sequence shown here is derived from an EMBL/GenBank/DDBJ whole genome shotgun (WGS) entry which is preliminary data.</text>
</comment>
<sequence length="65" mass="7389">MKSSSDTLNFWFAFISVVMIVFSFAGAFVNNNILNEAREQLSNVEKEAEKSLGQIKEETDKIIKM</sequence>
<keyword evidence="2" id="KW-0812">Transmembrane</keyword>
<accession>A0A1E5NCI3</accession>
<feature type="transmembrane region" description="Helical" evidence="2">
    <location>
        <begin position="12"/>
        <end position="29"/>
    </location>
</feature>
<dbReference type="AlphaFoldDB" id="A0A1E5NCI3"/>
<dbReference type="EMBL" id="MDCO01000012">
    <property type="protein sequence ID" value="OEJ13876.1"/>
    <property type="molecule type" value="Genomic_DNA"/>
</dbReference>
<evidence type="ECO:0000256" key="1">
    <source>
        <dbReference type="SAM" id="Coils"/>
    </source>
</evidence>